<dbReference type="PANTHER" id="PTHR45835:SF99">
    <property type="entry name" value="CHROMO DOMAIN-CONTAINING PROTEIN-RELATED"/>
    <property type="match status" value="1"/>
</dbReference>
<dbReference type="InterPro" id="IPR036397">
    <property type="entry name" value="RNaseH_sf"/>
</dbReference>
<dbReference type="InterPro" id="IPR023780">
    <property type="entry name" value="Chromo_domain"/>
</dbReference>
<feature type="domain" description="Chromo" evidence="1">
    <location>
        <begin position="129"/>
        <end position="175"/>
    </location>
</feature>
<dbReference type="InterPro" id="IPR016197">
    <property type="entry name" value="Chromo-like_dom_sf"/>
</dbReference>
<evidence type="ECO:0000313" key="3">
    <source>
        <dbReference type="EMBL" id="WMV54554.1"/>
    </source>
</evidence>
<dbReference type="Gene3D" id="2.40.50.40">
    <property type="match status" value="1"/>
</dbReference>
<dbReference type="InterPro" id="IPR012337">
    <property type="entry name" value="RNaseH-like_sf"/>
</dbReference>
<dbReference type="Pfam" id="PF00385">
    <property type="entry name" value="Chromo"/>
    <property type="match status" value="1"/>
</dbReference>
<accession>A0AAF0UZY1</accession>
<dbReference type="GO" id="GO:0003676">
    <property type="term" value="F:nucleic acid binding"/>
    <property type="evidence" value="ECO:0007669"/>
    <property type="project" value="InterPro"/>
</dbReference>
<dbReference type="InterPro" id="IPR041588">
    <property type="entry name" value="Integrase_H2C2"/>
</dbReference>
<protein>
    <submittedName>
        <fullName evidence="3">Uncharacterized protein</fullName>
    </submittedName>
</protein>
<dbReference type="Pfam" id="PF17921">
    <property type="entry name" value="Integrase_H2C2"/>
    <property type="match status" value="1"/>
</dbReference>
<evidence type="ECO:0000259" key="2">
    <source>
        <dbReference type="Pfam" id="PF17921"/>
    </source>
</evidence>
<sequence>MYRYLKRLYWWPGMKKDIVEFVAKCQNCQHVKYEHQRPAVLLQGMPIPKLNWERIVMDFMVGLPDTLGKLDSIWVVVDRLTKSAHFIPVSVDYNAQQLAKIYVKEIVRLHGVPLSIISDREKDKDEPIAILDRNVRKLRNKDIKSVKVQWKHLPVKEATWETEKDMRDKYPQLFDDSEFLSHANHRSRVNSTGVEPRWRDGARCCGTVAT</sequence>
<dbReference type="Proteomes" id="UP001234989">
    <property type="component" value="Chromosome 11"/>
</dbReference>
<reference evidence="3" key="1">
    <citation type="submission" date="2023-08" db="EMBL/GenBank/DDBJ databases">
        <title>A de novo genome assembly of Solanum verrucosum Schlechtendal, a Mexican diploid species geographically isolated from the other diploid A-genome species in potato relatives.</title>
        <authorList>
            <person name="Hosaka K."/>
        </authorList>
    </citation>
    <scope>NUCLEOTIDE SEQUENCE</scope>
    <source>
        <tissue evidence="3">Young leaves</tissue>
    </source>
</reference>
<gene>
    <name evidence="3" type="ORF">MTR67_047939</name>
</gene>
<dbReference type="AlphaFoldDB" id="A0AAF0UZY1"/>
<organism evidence="3 4">
    <name type="scientific">Solanum verrucosum</name>
    <dbReference type="NCBI Taxonomy" id="315347"/>
    <lineage>
        <taxon>Eukaryota</taxon>
        <taxon>Viridiplantae</taxon>
        <taxon>Streptophyta</taxon>
        <taxon>Embryophyta</taxon>
        <taxon>Tracheophyta</taxon>
        <taxon>Spermatophyta</taxon>
        <taxon>Magnoliopsida</taxon>
        <taxon>eudicotyledons</taxon>
        <taxon>Gunneridae</taxon>
        <taxon>Pentapetalae</taxon>
        <taxon>asterids</taxon>
        <taxon>lamiids</taxon>
        <taxon>Solanales</taxon>
        <taxon>Solanaceae</taxon>
        <taxon>Solanoideae</taxon>
        <taxon>Solaneae</taxon>
        <taxon>Solanum</taxon>
    </lineage>
</organism>
<name>A0AAF0UZY1_SOLVR</name>
<dbReference type="EMBL" id="CP133622">
    <property type="protein sequence ID" value="WMV54554.1"/>
    <property type="molecule type" value="Genomic_DNA"/>
</dbReference>
<dbReference type="SUPFAM" id="SSF54160">
    <property type="entry name" value="Chromo domain-like"/>
    <property type="match status" value="1"/>
</dbReference>
<evidence type="ECO:0000259" key="1">
    <source>
        <dbReference type="Pfam" id="PF00385"/>
    </source>
</evidence>
<dbReference type="PANTHER" id="PTHR45835">
    <property type="entry name" value="YALI0A06105P"/>
    <property type="match status" value="1"/>
</dbReference>
<dbReference type="Gene3D" id="3.30.420.10">
    <property type="entry name" value="Ribonuclease H-like superfamily/Ribonuclease H"/>
    <property type="match status" value="1"/>
</dbReference>
<keyword evidence="4" id="KW-1185">Reference proteome</keyword>
<evidence type="ECO:0000313" key="4">
    <source>
        <dbReference type="Proteomes" id="UP001234989"/>
    </source>
</evidence>
<proteinExistence type="predicted"/>
<dbReference type="Gene3D" id="1.10.340.70">
    <property type="match status" value="1"/>
</dbReference>
<dbReference type="SUPFAM" id="SSF53098">
    <property type="entry name" value="Ribonuclease H-like"/>
    <property type="match status" value="1"/>
</dbReference>
<feature type="domain" description="Integrase zinc-binding" evidence="2">
    <location>
        <begin position="1"/>
        <end position="33"/>
    </location>
</feature>